<protein>
    <recommendedName>
        <fullName evidence="8">Protein kinase domain-containing protein</fullName>
    </recommendedName>
</protein>
<dbReference type="EMBL" id="CADEPM010000004">
    <property type="protein sequence ID" value="CAB3405108.1"/>
    <property type="molecule type" value="Genomic_DNA"/>
</dbReference>
<proteinExistence type="inferred from homology"/>
<evidence type="ECO:0000256" key="4">
    <source>
        <dbReference type="ARBA" id="ARBA00022777"/>
    </source>
</evidence>
<organism evidence="9 10">
    <name type="scientific">Caenorhabditis bovis</name>
    <dbReference type="NCBI Taxonomy" id="2654633"/>
    <lineage>
        <taxon>Eukaryota</taxon>
        <taxon>Metazoa</taxon>
        <taxon>Ecdysozoa</taxon>
        <taxon>Nematoda</taxon>
        <taxon>Chromadorea</taxon>
        <taxon>Rhabditida</taxon>
        <taxon>Rhabditina</taxon>
        <taxon>Rhabditomorpha</taxon>
        <taxon>Rhabditoidea</taxon>
        <taxon>Rhabditidae</taxon>
        <taxon>Peloderinae</taxon>
        <taxon>Caenorhabditis</taxon>
    </lineage>
</organism>
<dbReference type="GO" id="GO:0005524">
    <property type="term" value="F:ATP binding"/>
    <property type="evidence" value="ECO:0007669"/>
    <property type="project" value="UniProtKB-KW"/>
</dbReference>
<keyword evidence="10" id="KW-1185">Reference proteome</keyword>
<evidence type="ECO:0000256" key="7">
    <source>
        <dbReference type="SAM" id="MobiDB-lite"/>
    </source>
</evidence>
<dbReference type="Proteomes" id="UP000494206">
    <property type="component" value="Unassembled WGS sequence"/>
</dbReference>
<dbReference type="InterPro" id="IPR047916">
    <property type="entry name" value="TTBK_Asator-like_STKc"/>
</dbReference>
<reference evidence="9 10" key="1">
    <citation type="submission" date="2020-04" db="EMBL/GenBank/DDBJ databases">
        <authorList>
            <person name="Laetsch R D."/>
            <person name="Stevens L."/>
            <person name="Kumar S."/>
            <person name="Blaxter L. M."/>
        </authorList>
    </citation>
    <scope>NUCLEOTIDE SEQUENCE [LARGE SCALE GENOMIC DNA]</scope>
</reference>
<dbReference type="InterPro" id="IPR011009">
    <property type="entry name" value="Kinase-like_dom_sf"/>
</dbReference>
<dbReference type="InterPro" id="IPR050235">
    <property type="entry name" value="CK1_Ser-Thr_kinase"/>
</dbReference>
<feature type="domain" description="Protein kinase" evidence="8">
    <location>
        <begin position="22"/>
        <end position="288"/>
    </location>
</feature>
<dbReference type="GO" id="GO:0015630">
    <property type="term" value="C:microtubule cytoskeleton"/>
    <property type="evidence" value="ECO:0007669"/>
    <property type="project" value="UniProtKB-ARBA"/>
</dbReference>
<dbReference type="AlphaFoldDB" id="A0A8S1EUS2"/>
<keyword evidence="4" id="KW-0418">Kinase</keyword>
<comment type="similarity">
    <text evidence="6">Belongs to the protein kinase superfamily. CK1 Ser/Thr protein kinase family.</text>
</comment>
<keyword evidence="2" id="KW-0808">Transferase</keyword>
<dbReference type="PANTHER" id="PTHR11909">
    <property type="entry name" value="CASEIN KINASE-RELATED"/>
    <property type="match status" value="1"/>
</dbReference>
<dbReference type="FunFam" id="1.10.510.10:FF:001001">
    <property type="entry name" value="Putative serine/threonine-protein kinase K06H7.1"/>
    <property type="match status" value="1"/>
</dbReference>
<evidence type="ECO:0000256" key="5">
    <source>
        <dbReference type="ARBA" id="ARBA00022840"/>
    </source>
</evidence>
<dbReference type="SMART" id="SM00220">
    <property type="entry name" value="S_TKc"/>
    <property type="match status" value="1"/>
</dbReference>
<dbReference type="OrthoDB" id="5979581at2759"/>
<dbReference type="SUPFAM" id="SSF56112">
    <property type="entry name" value="Protein kinase-like (PK-like)"/>
    <property type="match status" value="1"/>
</dbReference>
<dbReference type="Gene3D" id="1.10.510.10">
    <property type="entry name" value="Transferase(Phosphotransferase) domain 1"/>
    <property type="match status" value="1"/>
</dbReference>
<name>A0A8S1EUS2_9PELO</name>
<dbReference type="InterPro" id="IPR000719">
    <property type="entry name" value="Prot_kinase_dom"/>
</dbReference>
<feature type="compositionally biased region" description="Basic and acidic residues" evidence="7">
    <location>
        <begin position="332"/>
        <end position="352"/>
    </location>
</feature>
<keyword evidence="3" id="KW-0547">Nucleotide-binding</keyword>
<dbReference type="FunFam" id="3.30.200.20:FF:000358">
    <property type="entry name" value="Tau tubulin kinase 2b"/>
    <property type="match status" value="1"/>
</dbReference>
<keyword evidence="1" id="KW-0723">Serine/threonine-protein kinase</keyword>
<keyword evidence="5" id="KW-0067">ATP-binding</keyword>
<evidence type="ECO:0000256" key="2">
    <source>
        <dbReference type="ARBA" id="ARBA00022679"/>
    </source>
</evidence>
<evidence type="ECO:0000313" key="9">
    <source>
        <dbReference type="EMBL" id="CAB3405108.1"/>
    </source>
</evidence>
<dbReference type="PROSITE" id="PS50011">
    <property type="entry name" value="PROTEIN_KINASE_DOM"/>
    <property type="match status" value="1"/>
</dbReference>
<evidence type="ECO:0000256" key="3">
    <source>
        <dbReference type="ARBA" id="ARBA00022741"/>
    </source>
</evidence>
<gene>
    <name evidence="9" type="ORF">CBOVIS_LOCUS7343</name>
</gene>
<dbReference type="CDD" id="cd14017">
    <property type="entry name" value="STKc_TTBK"/>
    <property type="match status" value="1"/>
</dbReference>
<comment type="caution">
    <text evidence="9">The sequence shown here is derived from an EMBL/GenBank/DDBJ whole genome shotgun (WGS) entry which is preliminary data.</text>
</comment>
<evidence type="ECO:0000256" key="6">
    <source>
        <dbReference type="ARBA" id="ARBA00061588"/>
    </source>
</evidence>
<dbReference type="GO" id="GO:0004674">
    <property type="term" value="F:protein serine/threonine kinase activity"/>
    <property type="evidence" value="ECO:0007669"/>
    <property type="project" value="UniProtKB-KW"/>
</dbReference>
<evidence type="ECO:0000259" key="8">
    <source>
        <dbReference type="PROSITE" id="PS50011"/>
    </source>
</evidence>
<evidence type="ECO:0000313" key="10">
    <source>
        <dbReference type="Proteomes" id="UP000494206"/>
    </source>
</evidence>
<dbReference type="Pfam" id="PF00069">
    <property type="entry name" value="Pkinase"/>
    <property type="match status" value="1"/>
</dbReference>
<feature type="compositionally biased region" description="Polar residues" evidence="7">
    <location>
        <begin position="354"/>
        <end position="368"/>
    </location>
</feature>
<evidence type="ECO:0000256" key="1">
    <source>
        <dbReference type="ARBA" id="ARBA00022527"/>
    </source>
</evidence>
<accession>A0A8S1EUS2</accession>
<feature type="region of interest" description="Disordered" evidence="7">
    <location>
        <begin position="311"/>
        <end position="377"/>
    </location>
</feature>
<sequence>MSPEEDNGTVDLPKGKIVGCSWQVIKKLGEGGCGSVYLVKSLDDDSEAAMKVESNFATGGCVLKLEVAILKRLAGKPHVAQLMCAARVTQYSYMVMTLLGDSLNRIYRKMGRACTVSTQARIGANILFCLKQIHDIGFIHRDLKPANVALGQRDTGEARFFHVLDFGLARQYVVAHSDAPNKLVMRRPRDRALFRGTTRYCSIRMHDRSEQGRVDDLWSMIYMLAELRGPLPWAQQTDKRVVGELKRMHTDEFVLQNSPLELLEIAKHLRTLTYFHRPDYHRIFLLFLTIMEKGKFKWDDPFDWENITRVSSANKQSPKPSRRKPGNRSVGRSREVVNMSRERSRMSREVVGSKESTNMSRESMTPSRESAPMSRENINNTKLSKEVVANGTEDQMRVLPFNPEFFQESPIGF</sequence>